<evidence type="ECO:0000313" key="2">
    <source>
        <dbReference type="Proteomes" id="UP001376459"/>
    </source>
</evidence>
<dbReference type="EMBL" id="JBBKAK010000001">
    <property type="protein sequence ID" value="MEJ8671867.1"/>
    <property type="molecule type" value="Genomic_DNA"/>
</dbReference>
<accession>A0ABU8USJ1</accession>
<dbReference type="Proteomes" id="UP001376459">
    <property type="component" value="Unassembled WGS sequence"/>
</dbReference>
<evidence type="ECO:0000313" key="1">
    <source>
        <dbReference type="EMBL" id="MEJ8671867.1"/>
    </source>
</evidence>
<reference evidence="1 2" key="1">
    <citation type="submission" date="2024-03" db="EMBL/GenBank/DDBJ databases">
        <title>Novel Streptomyces species of biotechnological and ecological value are a feature of Machair soil.</title>
        <authorList>
            <person name="Prole J.R."/>
            <person name="Goodfellow M."/>
            <person name="Allenby N."/>
            <person name="Ward A.C."/>
        </authorList>
    </citation>
    <scope>NUCLEOTIDE SEQUENCE [LARGE SCALE GENOMIC DNA]</scope>
    <source>
        <strain evidence="1 2">MS1.AVA.1</strain>
    </source>
</reference>
<organism evidence="1 2">
    <name type="scientific">Streptomyces machairae</name>
    <dbReference type="NCBI Taxonomy" id="3134109"/>
    <lineage>
        <taxon>Bacteria</taxon>
        <taxon>Bacillati</taxon>
        <taxon>Actinomycetota</taxon>
        <taxon>Actinomycetes</taxon>
        <taxon>Kitasatosporales</taxon>
        <taxon>Streptomycetaceae</taxon>
        <taxon>Streptomyces</taxon>
    </lineage>
</organism>
<comment type="caution">
    <text evidence="1">The sequence shown here is derived from an EMBL/GenBank/DDBJ whole genome shotgun (WGS) entry which is preliminary data.</text>
</comment>
<name>A0ABU8USJ1_9ACTN</name>
<keyword evidence="2" id="KW-1185">Reference proteome</keyword>
<sequence>MSVYRSTELFRAANLTLDSSTDHVTAGTVNATTGRTGAIDISRVSNGLLVVNVLDAPGGTDPTLAVFFEVLDATGAVWVQTSSATSIGGALLTSTGYTYGQISTGYTLANQGRIRWALTGTTPSFTGVSFSVHGRP</sequence>
<protein>
    <submittedName>
        <fullName evidence="1">Uncharacterized protein</fullName>
    </submittedName>
</protein>
<proteinExistence type="predicted"/>
<gene>
    <name evidence="1" type="ORF">WKI71_36540</name>
</gene>